<dbReference type="RefSeq" id="WP_345039073.1">
    <property type="nucleotide sequence ID" value="NZ_BAABBA010000005.1"/>
</dbReference>
<feature type="domain" description="Bacterial sugar transferase" evidence="3">
    <location>
        <begin position="41"/>
        <end position="213"/>
    </location>
</feature>
<comment type="similarity">
    <text evidence="1">Belongs to the bacterial sugar transferase family.</text>
</comment>
<accession>A0ABP8ESJ7</accession>
<dbReference type="PANTHER" id="PTHR30576:SF8">
    <property type="entry name" value="UNDECAPRENYL-PHOSPHATE GALACTOSE PHOSPHOTRANSFERASE"/>
    <property type="match status" value="1"/>
</dbReference>
<evidence type="ECO:0000313" key="4">
    <source>
        <dbReference type="EMBL" id="GAA4286967.1"/>
    </source>
</evidence>
<dbReference type="PANTHER" id="PTHR30576">
    <property type="entry name" value="COLANIC BIOSYNTHESIS UDP-GLUCOSE LIPID CARRIER TRANSFERASE"/>
    <property type="match status" value="1"/>
</dbReference>
<protein>
    <recommendedName>
        <fullName evidence="3">Bacterial sugar transferase domain-containing protein</fullName>
    </recommendedName>
</protein>
<keyword evidence="2" id="KW-0812">Transmembrane</keyword>
<gene>
    <name evidence="4" type="ORF">GCM10022262_13260</name>
</gene>
<organism evidence="4 5">
    <name type="scientific">Georgenia daeguensis</name>
    <dbReference type="NCBI Taxonomy" id="908355"/>
    <lineage>
        <taxon>Bacteria</taxon>
        <taxon>Bacillati</taxon>
        <taxon>Actinomycetota</taxon>
        <taxon>Actinomycetes</taxon>
        <taxon>Micrococcales</taxon>
        <taxon>Bogoriellaceae</taxon>
        <taxon>Georgenia</taxon>
    </lineage>
</organism>
<reference evidence="5" key="1">
    <citation type="journal article" date="2019" name="Int. J. Syst. Evol. Microbiol.">
        <title>The Global Catalogue of Microorganisms (GCM) 10K type strain sequencing project: providing services to taxonomists for standard genome sequencing and annotation.</title>
        <authorList>
            <consortium name="The Broad Institute Genomics Platform"/>
            <consortium name="The Broad Institute Genome Sequencing Center for Infectious Disease"/>
            <person name="Wu L."/>
            <person name="Ma J."/>
        </authorList>
    </citation>
    <scope>NUCLEOTIDE SEQUENCE [LARGE SCALE GENOMIC DNA]</scope>
    <source>
        <strain evidence="5">JCM 17459</strain>
    </source>
</reference>
<proteinExistence type="inferred from homology"/>
<name>A0ABP8ESJ7_9MICO</name>
<evidence type="ECO:0000259" key="3">
    <source>
        <dbReference type="Pfam" id="PF02397"/>
    </source>
</evidence>
<dbReference type="Proteomes" id="UP001499841">
    <property type="component" value="Unassembled WGS sequence"/>
</dbReference>
<evidence type="ECO:0000313" key="5">
    <source>
        <dbReference type="Proteomes" id="UP001499841"/>
    </source>
</evidence>
<keyword evidence="2" id="KW-0472">Membrane</keyword>
<evidence type="ECO:0000256" key="2">
    <source>
        <dbReference type="SAM" id="Phobius"/>
    </source>
</evidence>
<keyword evidence="5" id="KW-1185">Reference proteome</keyword>
<sequence>MLKSRSARDPRTARLWPVARAVPGDHAVPGARAARAYDGVKRALDVGVAAVALAAAAPVMAVVAVLVRRDLGSPVLFRQDRPGRDGEIFTLVKFRSMRDAGEGPGDDDASRLTPFGAALRATSLDELPTLWNVLRGDMSLVGPRPLRTHYLPLYSPRQARRHEVRPGVTGLAQVSGRNALSWDERLELDVRYVETRSLLVDLRILARTVAVVLSRSGTAPEASAIMPDFTGSAHV</sequence>
<evidence type="ECO:0000256" key="1">
    <source>
        <dbReference type="ARBA" id="ARBA00006464"/>
    </source>
</evidence>
<dbReference type="EMBL" id="BAABBA010000005">
    <property type="protein sequence ID" value="GAA4286967.1"/>
    <property type="molecule type" value="Genomic_DNA"/>
</dbReference>
<feature type="transmembrane region" description="Helical" evidence="2">
    <location>
        <begin position="46"/>
        <end position="67"/>
    </location>
</feature>
<keyword evidence="2" id="KW-1133">Transmembrane helix</keyword>
<dbReference type="Pfam" id="PF02397">
    <property type="entry name" value="Bac_transf"/>
    <property type="match status" value="1"/>
</dbReference>
<dbReference type="InterPro" id="IPR003362">
    <property type="entry name" value="Bact_transf"/>
</dbReference>
<comment type="caution">
    <text evidence="4">The sequence shown here is derived from an EMBL/GenBank/DDBJ whole genome shotgun (WGS) entry which is preliminary data.</text>
</comment>